<keyword evidence="1" id="KW-1133">Transmembrane helix</keyword>
<gene>
    <name evidence="2" type="ORF">ACFQE9_03845</name>
</gene>
<feature type="transmembrane region" description="Helical" evidence="1">
    <location>
        <begin position="22"/>
        <end position="43"/>
    </location>
</feature>
<proteinExistence type="predicted"/>
<comment type="caution">
    <text evidence="2">The sequence shown here is derived from an EMBL/GenBank/DDBJ whole genome shotgun (WGS) entry which is preliminary data.</text>
</comment>
<dbReference type="EMBL" id="JBHSXL010000003">
    <property type="protein sequence ID" value="MFC6891753.1"/>
    <property type="molecule type" value="Genomic_DNA"/>
</dbReference>
<keyword evidence="1" id="KW-0472">Membrane</keyword>
<evidence type="ECO:0000313" key="2">
    <source>
        <dbReference type="EMBL" id="MFC6891753.1"/>
    </source>
</evidence>
<dbReference type="AlphaFoldDB" id="A0ABD5URI9"/>
<dbReference type="Proteomes" id="UP001596296">
    <property type="component" value="Unassembled WGS sequence"/>
</dbReference>
<protein>
    <submittedName>
        <fullName evidence="2">Uncharacterized protein</fullName>
    </submittedName>
</protein>
<accession>A0ABD5URI9</accession>
<evidence type="ECO:0000256" key="1">
    <source>
        <dbReference type="SAM" id="Phobius"/>
    </source>
</evidence>
<name>A0ABD5URI9_9EURY</name>
<organism evidence="2 3">
    <name type="scientific">Halopenitus salinus</name>
    <dbReference type="NCBI Taxonomy" id="1198295"/>
    <lineage>
        <taxon>Archaea</taxon>
        <taxon>Methanobacteriati</taxon>
        <taxon>Methanobacteriota</taxon>
        <taxon>Stenosarchaea group</taxon>
        <taxon>Halobacteria</taxon>
        <taxon>Halobacteriales</taxon>
        <taxon>Haloferacaceae</taxon>
        <taxon>Halopenitus</taxon>
    </lineage>
</organism>
<keyword evidence="3" id="KW-1185">Reference proteome</keyword>
<dbReference type="RefSeq" id="WP_379740589.1">
    <property type="nucleotide sequence ID" value="NZ_JBHSVN010000001.1"/>
</dbReference>
<keyword evidence="1" id="KW-0812">Transmembrane</keyword>
<reference evidence="2 3" key="1">
    <citation type="journal article" date="2019" name="Int. J. Syst. Evol. Microbiol.">
        <title>The Global Catalogue of Microorganisms (GCM) 10K type strain sequencing project: providing services to taxonomists for standard genome sequencing and annotation.</title>
        <authorList>
            <consortium name="The Broad Institute Genomics Platform"/>
            <consortium name="The Broad Institute Genome Sequencing Center for Infectious Disease"/>
            <person name="Wu L."/>
            <person name="Ma J."/>
        </authorList>
    </citation>
    <scope>NUCLEOTIDE SEQUENCE [LARGE SCALE GENOMIC DNA]</scope>
    <source>
        <strain evidence="2 3">SKJ47</strain>
    </source>
</reference>
<evidence type="ECO:0000313" key="3">
    <source>
        <dbReference type="Proteomes" id="UP001596296"/>
    </source>
</evidence>
<sequence length="70" mass="7895">MSSFDEPTADDLRSRSDHAVRAAWYLVVVTVSSGVGVWILHRFELGALVDQRMFQLDQQEQTTAASSRRV</sequence>